<comment type="caution">
    <text evidence="2">The sequence shown here is derived from an EMBL/GenBank/DDBJ whole genome shotgun (WGS) entry which is preliminary data.</text>
</comment>
<evidence type="ECO:0000313" key="2">
    <source>
        <dbReference type="EMBL" id="GBP35620.1"/>
    </source>
</evidence>
<dbReference type="EMBL" id="BGZK01000306">
    <property type="protein sequence ID" value="GBP35620.1"/>
    <property type="molecule type" value="Genomic_DNA"/>
</dbReference>
<protein>
    <submittedName>
        <fullName evidence="2">Uncharacterized protein</fullName>
    </submittedName>
</protein>
<dbReference type="AlphaFoldDB" id="A0A4C1VAR0"/>
<organism evidence="2 3">
    <name type="scientific">Eumeta variegata</name>
    <name type="common">Bagworm moth</name>
    <name type="synonym">Eumeta japonica</name>
    <dbReference type="NCBI Taxonomy" id="151549"/>
    <lineage>
        <taxon>Eukaryota</taxon>
        <taxon>Metazoa</taxon>
        <taxon>Ecdysozoa</taxon>
        <taxon>Arthropoda</taxon>
        <taxon>Hexapoda</taxon>
        <taxon>Insecta</taxon>
        <taxon>Pterygota</taxon>
        <taxon>Neoptera</taxon>
        <taxon>Endopterygota</taxon>
        <taxon>Lepidoptera</taxon>
        <taxon>Glossata</taxon>
        <taxon>Ditrysia</taxon>
        <taxon>Tineoidea</taxon>
        <taxon>Psychidae</taxon>
        <taxon>Oiketicinae</taxon>
        <taxon>Eumeta</taxon>
    </lineage>
</organism>
<reference evidence="2 3" key="1">
    <citation type="journal article" date="2019" name="Commun. Biol.">
        <title>The bagworm genome reveals a unique fibroin gene that provides high tensile strength.</title>
        <authorList>
            <person name="Kono N."/>
            <person name="Nakamura H."/>
            <person name="Ohtoshi R."/>
            <person name="Tomita M."/>
            <person name="Numata K."/>
            <person name="Arakawa K."/>
        </authorList>
    </citation>
    <scope>NUCLEOTIDE SEQUENCE [LARGE SCALE GENOMIC DNA]</scope>
</reference>
<feature type="region of interest" description="Disordered" evidence="1">
    <location>
        <begin position="71"/>
        <end position="91"/>
    </location>
</feature>
<evidence type="ECO:0000256" key="1">
    <source>
        <dbReference type="SAM" id="MobiDB-lite"/>
    </source>
</evidence>
<dbReference type="Proteomes" id="UP000299102">
    <property type="component" value="Unassembled WGS sequence"/>
</dbReference>
<feature type="compositionally biased region" description="Basic and acidic residues" evidence="1">
    <location>
        <begin position="76"/>
        <end position="91"/>
    </location>
</feature>
<sequence>MARNILPQDEIQRMLYESDVENTSVREIDSDTEDIAFDICFESEGNAIKSASENDHEKLWRESDDIPLQEYASSHNYEDKNRTIRKTEPYT</sequence>
<keyword evidence="3" id="KW-1185">Reference proteome</keyword>
<gene>
    <name evidence="2" type="ORF">EVAR_33823_1</name>
</gene>
<evidence type="ECO:0000313" key="3">
    <source>
        <dbReference type="Proteomes" id="UP000299102"/>
    </source>
</evidence>
<proteinExistence type="predicted"/>
<accession>A0A4C1VAR0</accession>
<name>A0A4C1VAR0_EUMVA</name>